<comment type="caution">
    <text evidence="1">The sequence shown here is derived from an EMBL/GenBank/DDBJ whole genome shotgun (WGS) entry which is preliminary data.</text>
</comment>
<keyword evidence="2" id="KW-1185">Reference proteome</keyword>
<proteinExistence type="predicted"/>
<dbReference type="Proteomes" id="UP001054252">
    <property type="component" value="Unassembled WGS sequence"/>
</dbReference>
<sequence>MARGTGPWRGKTVQRFVFCLRGVGCYIHSLIGGYERSG</sequence>
<organism evidence="1 2">
    <name type="scientific">Rubroshorea leprosula</name>
    <dbReference type="NCBI Taxonomy" id="152421"/>
    <lineage>
        <taxon>Eukaryota</taxon>
        <taxon>Viridiplantae</taxon>
        <taxon>Streptophyta</taxon>
        <taxon>Embryophyta</taxon>
        <taxon>Tracheophyta</taxon>
        <taxon>Spermatophyta</taxon>
        <taxon>Magnoliopsida</taxon>
        <taxon>eudicotyledons</taxon>
        <taxon>Gunneridae</taxon>
        <taxon>Pentapetalae</taxon>
        <taxon>rosids</taxon>
        <taxon>malvids</taxon>
        <taxon>Malvales</taxon>
        <taxon>Dipterocarpaceae</taxon>
        <taxon>Rubroshorea</taxon>
    </lineage>
</organism>
<dbReference type="EMBL" id="BPVZ01000234">
    <property type="protein sequence ID" value="GKV47725.1"/>
    <property type="molecule type" value="Genomic_DNA"/>
</dbReference>
<gene>
    <name evidence="1" type="ORF">SLEP1_g54593</name>
</gene>
<evidence type="ECO:0000313" key="1">
    <source>
        <dbReference type="EMBL" id="GKV47725.1"/>
    </source>
</evidence>
<accession>A0AAV5MCY5</accession>
<dbReference type="AlphaFoldDB" id="A0AAV5MCY5"/>
<protein>
    <submittedName>
        <fullName evidence="1">Uncharacterized protein</fullName>
    </submittedName>
</protein>
<name>A0AAV5MCY5_9ROSI</name>
<reference evidence="1 2" key="1">
    <citation type="journal article" date="2021" name="Commun. Biol.">
        <title>The genome of Shorea leprosula (Dipterocarpaceae) highlights the ecological relevance of drought in aseasonal tropical rainforests.</title>
        <authorList>
            <person name="Ng K.K.S."/>
            <person name="Kobayashi M.J."/>
            <person name="Fawcett J.A."/>
            <person name="Hatakeyama M."/>
            <person name="Paape T."/>
            <person name="Ng C.H."/>
            <person name="Ang C.C."/>
            <person name="Tnah L.H."/>
            <person name="Lee C.T."/>
            <person name="Nishiyama T."/>
            <person name="Sese J."/>
            <person name="O'Brien M.J."/>
            <person name="Copetti D."/>
            <person name="Mohd Noor M.I."/>
            <person name="Ong R.C."/>
            <person name="Putra M."/>
            <person name="Sireger I.Z."/>
            <person name="Indrioko S."/>
            <person name="Kosugi Y."/>
            <person name="Izuno A."/>
            <person name="Isagi Y."/>
            <person name="Lee S.L."/>
            <person name="Shimizu K.K."/>
        </authorList>
    </citation>
    <scope>NUCLEOTIDE SEQUENCE [LARGE SCALE GENOMIC DNA]</scope>
    <source>
        <strain evidence="1">214</strain>
    </source>
</reference>
<evidence type="ECO:0000313" key="2">
    <source>
        <dbReference type="Proteomes" id="UP001054252"/>
    </source>
</evidence>